<keyword evidence="1" id="KW-0812">Transmembrane</keyword>
<dbReference type="InterPro" id="IPR052613">
    <property type="entry name" value="LicD_transferase"/>
</dbReference>
<evidence type="ECO:0000256" key="1">
    <source>
        <dbReference type="SAM" id="Phobius"/>
    </source>
</evidence>
<feature type="transmembrane region" description="Helical" evidence="1">
    <location>
        <begin position="6"/>
        <end position="26"/>
    </location>
</feature>
<protein>
    <recommendedName>
        <fullName evidence="3">LicD family protein</fullName>
    </recommendedName>
</protein>
<dbReference type="AlphaFoldDB" id="A0A6C0KF51"/>
<keyword evidence="1" id="KW-0472">Membrane</keyword>
<evidence type="ECO:0000313" key="2">
    <source>
        <dbReference type="EMBL" id="QHU15310.1"/>
    </source>
</evidence>
<name>A0A6C0KF51_9ZZZZ</name>
<organism evidence="2">
    <name type="scientific">viral metagenome</name>
    <dbReference type="NCBI Taxonomy" id="1070528"/>
    <lineage>
        <taxon>unclassified sequences</taxon>
        <taxon>metagenomes</taxon>
        <taxon>organismal metagenomes</taxon>
    </lineage>
</organism>
<dbReference type="PANTHER" id="PTHR13627:SF31">
    <property type="entry name" value="RIBITOL 5-PHOSPHATE TRANSFERASE FKRP"/>
    <property type="match status" value="1"/>
</dbReference>
<dbReference type="PANTHER" id="PTHR13627">
    <property type="entry name" value="FUKUTIN RELATED PROTEIN"/>
    <property type="match status" value="1"/>
</dbReference>
<keyword evidence="1" id="KW-1133">Transmembrane helix</keyword>
<reference evidence="2" key="1">
    <citation type="journal article" date="2020" name="Nature">
        <title>Giant virus diversity and host interactions through global metagenomics.</title>
        <authorList>
            <person name="Schulz F."/>
            <person name="Roux S."/>
            <person name="Paez-Espino D."/>
            <person name="Jungbluth S."/>
            <person name="Walsh D.A."/>
            <person name="Denef V.J."/>
            <person name="McMahon K.D."/>
            <person name="Konstantinidis K.T."/>
            <person name="Eloe-Fadrosh E.A."/>
            <person name="Kyrpides N.C."/>
            <person name="Woyke T."/>
        </authorList>
    </citation>
    <scope>NUCLEOTIDE SEQUENCE</scope>
    <source>
        <strain evidence="2">GVMAG-S-1103017-68</strain>
    </source>
</reference>
<accession>A0A6C0KF51</accession>
<proteinExistence type="predicted"/>
<dbReference type="EMBL" id="MN740855">
    <property type="protein sequence ID" value="QHU15310.1"/>
    <property type="molecule type" value="Genomic_DNA"/>
</dbReference>
<sequence length="198" mass="22711">MTARYIAAVTALVALALAPAVVYWYAVWMQSTLRRMAVSTIATLNEYGVHYWADYGTLLGIVRDDDIILSDFDVDICIADDRATHGLINGPVRRRLESLGCSLERVNPRMYRVYLFRKWHGFRLHADLYLTERRGDTIVGPNGPNSDIASSLVGTPRVFKWRRCGLDVKVPERVHETLVWRYGRDYTTPRPFFKGRDS</sequence>
<evidence type="ECO:0008006" key="3">
    <source>
        <dbReference type="Google" id="ProtNLM"/>
    </source>
</evidence>